<keyword evidence="2" id="KW-0472">Membrane</keyword>
<evidence type="ECO:0000256" key="1">
    <source>
        <dbReference type="SAM" id="MobiDB-lite"/>
    </source>
</evidence>
<gene>
    <name evidence="3" type="primary">hpsA</name>
    <name evidence="3" type="ORF">VPK24_13785</name>
</gene>
<keyword evidence="2" id="KW-1133">Transmembrane helix</keyword>
<evidence type="ECO:0000313" key="4">
    <source>
        <dbReference type="Proteomes" id="UP001604335"/>
    </source>
</evidence>
<dbReference type="NCBIfam" id="NF038301">
    <property type="entry name" value="EPS_HpsA"/>
    <property type="match status" value="1"/>
</dbReference>
<dbReference type="Proteomes" id="UP001604335">
    <property type="component" value="Unassembled WGS sequence"/>
</dbReference>
<evidence type="ECO:0000256" key="2">
    <source>
        <dbReference type="SAM" id="Phobius"/>
    </source>
</evidence>
<feature type="region of interest" description="Disordered" evidence="1">
    <location>
        <begin position="500"/>
        <end position="527"/>
    </location>
</feature>
<name>A0ABW7CC36_9CYAN</name>
<accession>A0ABW7CC36</accession>
<comment type="caution">
    <text evidence="3">The sequence shown here is derived from an EMBL/GenBank/DDBJ whole genome shotgun (WGS) entry which is preliminary data.</text>
</comment>
<reference evidence="4" key="1">
    <citation type="journal article" date="2024" name="Algal Res.">
        <title>Biochemical, toxicological and genomic investigation of a high-biomass producing Limnothrix strain isolated from Italian shallow drinking water reservoir.</title>
        <authorList>
            <person name="Simonazzi M."/>
            <person name="Shishido T.K."/>
            <person name="Delbaje E."/>
            <person name="Wahlsten M."/>
            <person name="Fewer D.P."/>
            <person name="Sivonen K."/>
            <person name="Pezzolesi L."/>
            <person name="Pistocchi R."/>
        </authorList>
    </citation>
    <scope>NUCLEOTIDE SEQUENCE [LARGE SCALE GENOMIC DNA]</scope>
    <source>
        <strain evidence="4">LRLZ20PSL1</strain>
    </source>
</reference>
<dbReference type="RefSeq" id="WP_393014229.1">
    <property type="nucleotide sequence ID" value="NZ_JAZAQF010000079.1"/>
</dbReference>
<organism evidence="3 4">
    <name type="scientific">Limnothrix redekei LRLZ20PSL1</name>
    <dbReference type="NCBI Taxonomy" id="3112953"/>
    <lineage>
        <taxon>Bacteria</taxon>
        <taxon>Bacillati</taxon>
        <taxon>Cyanobacteriota</taxon>
        <taxon>Cyanophyceae</taxon>
        <taxon>Pseudanabaenales</taxon>
        <taxon>Pseudanabaenaceae</taxon>
        <taxon>Limnothrix</taxon>
    </lineage>
</organism>
<sequence>MAISFQLGRTIAQFQRLLHRRGRSGDRPQILASNPYWRRLRSQAGFVLPTTALLLVVVALTITALSLRTLNRTDQVAADRAQKVIYNAATPAIDRARAKLEKLFSGEDPRITTNGVPSEKYLLSMLLNKNLTGSSAFDAVFNPARNQSYTLPDETQIDMNRDGELDPAWRFPVDTNGDGEQDADVAYSIVFNSLPATASGELDTDMKRASLQARVAALRTRTGPLIQQEGADSPCNIAGKLNKISPGILPPIEAGWYQDQKKTSTLRKNFQVDAVVIPRANTARSGGGTNTIATLEFQQDRIVEKGNKWGAWFRNDLELFSGARFNWNGAMHTEGSMFWAGASNPTRLFWVSAPSSCLYQDPEASSISASPASSSGNCKSYSGEGICKNFPGDLISSAVSGPRGNFAGDPKLSVDYKATSGLIVQGSSNFTTETDSVNFGGKAIDLALDPLLLYTEDVSVRRKSVKARAENWQEAEGAEYAETRFSGQSLPKPYLDDFYRADNRYGPRPTYGRSSELRMPGTKKVGDNITADERLTRNTNTEQPAEVGADGYWERRAINEGTRIITGQRLELENSLENPLGYPSQADEFDATTPLQALQRRSYKDNPAAVQGTLLFHKGVGQGVKPVAALMSTVHPGTPDTLKQSATFEKLPVTAGVKTKPEWTAFGERFGDESEEFAIDFFHGRGTNGWEVDVDRLNELVSVSTGPTSTPVNLNATLRKALENLATFAGDKDGAFPAKQEAGKTHPLPQLVKWGDFSNLRRALYDTNNSPADATTQQTAALSTGMLAYNISYLDAIDYSDPDFQTTVLDKLAEALGKIGDNDPAWDKKEDPSRAEWLSGARTDSTNDRKLGRVDIFRPGDTTGPFSVRVYPGNSGLRSPSDFNSRNQEGADFVEVQLASLKTQGGQPLASPPLLKRIPAADPALKPGENPFAATTASTDEVTPLVPPEAYVAALADKSTSGAALNRLDSDPLKPTELQQWARLIALREQIQRDRTFGFATHFGRVKNTAGSIPAETAKHHYSYTVQNDLTPTPPSGSLTVGYAFGGRVYEQAKTYEFGCDFSKTTGNNYFGYGVPGTVAEEKRFLHLAGTLCPVEPKYPALYYLFPRPLSEDFIAHDADGDKTVISDLELGTATLSVEVDHTQPKATDPFYAPYDKLYFDPYLTVAQGNFQVLSDKDLESIIIKPRKLADWLLPVDDNLTPTGSCTNSAPNCSQMLFVAADNDGAKADKAIEYHRVAFKDAALMDGRERLVERVLDIDIDMLRRQEYAPSALGDLWLTFGNLKKNEAGGIVYAFREDNTREDAIERSPSTTWSSYNIDTESARMSIGRSNPLGQDPPISDVTGISPKPVDYYADPDRRPHGFRLINGALIKREGGGADNANIFGISFITDNPLFVKGDFNLHRVGGVLAEEFNTLLNRDTYGNFYSRGNRSPGQDLNQDFAKPDKDTWRPVELLADAITLVSGNYCDGSIRDTFLNASPKLADWYGCQRVGSLSSPTTSFYAQNRPLEMSDQERDLVLDWWHENRFDFTSSVAVDYTGKPLQRINEDAARPEFGRPDPYTGNYQTVPLGQRYGRGANGVLPGASTTEANAIFISGIGSSRENQSYGGFHNFLPMLENWGGSSSSQSQTISGAFLQLNFRTSSTGPYEHDAWEINQRPVGGQDDIPYYQTPKRLWGYDVGLQYAPVGPISSRFITPGEARSEFYNEPEAGDPYICALRRSIETTPDGC</sequence>
<dbReference type="InterPro" id="IPR049774">
    <property type="entry name" value="EPS_HpsA-like"/>
</dbReference>
<protein>
    <submittedName>
        <fullName evidence="3">Hormogonium polysaccharide biosynthesis protein HpsA</fullName>
    </submittedName>
</protein>
<evidence type="ECO:0000313" key="3">
    <source>
        <dbReference type="EMBL" id="MFG3818714.1"/>
    </source>
</evidence>
<proteinExistence type="predicted"/>
<keyword evidence="2" id="KW-0812">Transmembrane</keyword>
<dbReference type="EMBL" id="JAZAQF010000079">
    <property type="protein sequence ID" value="MFG3818714.1"/>
    <property type="molecule type" value="Genomic_DNA"/>
</dbReference>
<keyword evidence="4" id="KW-1185">Reference proteome</keyword>
<feature type="transmembrane region" description="Helical" evidence="2">
    <location>
        <begin position="46"/>
        <end position="67"/>
    </location>
</feature>